<evidence type="ECO:0000256" key="7">
    <source>
        <dbReference type="NCBIfam" id="TIGR01882"/>
    </source>
</evidence>
<keyword evidence="6" id="KW-0482">Metalloprotease</keyword>
<dbReference type="InterPro" id="IPR001261">
    <property type="entry name" value="ArgE/DapE_CS"/>
</dbReference>
<comment type="cofactor">
    <cofactor evidence="9">
        <name>Zn(2+)</name>
        <dbReference type="ChEBI" id="CHEBI:29105"/>
    </cofactor>
    <text evidence="9">Binds 2 Zn(2+) ions per subunit.</text>
</comment>
<dbReference type="GO" id="GO:0006518">
    <property type="term" value="P:peptide metabolic process"/>
    <property type="evidence" value="ECO:0007669"/>
    <property type="project" value="InterPro"/>
</dbReference>
<proteinExistence type="inferred from homology"/>
<dbReference type="eggNOG" id="COG2195">
    <property type="taxonomic scope" value="Bacteria"/>
</dbReference>
<dbReference type="InterPro" id="IPR010161">
    <property type="entry name" value="Peptidase_M20B"/>
</dbReference>
<evidence type="ECO:0000256" key="6">
    <source>
        <dbReference type="ARBA" id="ARBA00023049"/>
    </source>
</evidence>
<feature type="binding site" evidence="9">
    <location>
        <position position="153"/>
    </location>
    <ligand>
        <name>Zn(2+)</name>
        <dbReference type="ChEBI" id="CHEBI:29105"/>
        <label>1</label>
    </ligand>
</feature>
<dbReference type="HOGENOM" id="CLU_053676_0_0_10"/>
<dbReference type="InterPro" id="IPR036264">
    <property type="entry name" value="Bact_exopeptidase_dim_dom"/>
</dbReference>
<comment type="caution">
    <text evidence="11">The sequence shown here is derived from an EMBL/GenBank/DDBJ whole genome shotgun (WGS) entry which is preliminary data.</text>
</comment>
<evidence type="ECO:0000259" key="10">
    <source>
        <dbReference type="Pfam" id="PF07687"/>
    </source>
</evidence>
<evidence type="ECO:0000256" key="5">
    <source>
        <dbReference type="ARBA" id="ARBA00022833"/>
    </source>
</evidence>
<gene>
    <name evidence="11" type="ORF">HMPREF9134_01537</name>
</gene>
<dbReference type="RefSeq" id="WP_005467651.1">
    <property type="nucleotide sequence ID" value="NZ_KB291032.1"/>
</dbReference>
<dbReference type="NCBIfam" id="NF003976">
    <property type="entry name" value="PRK05469.1"/>
    <property type="match status" value="1"/>
</dbReference>
<evidence type="ECO:0000256" key="2">
    <source>
        <dbReference type="ARBA" id="ARBA00022670"/>
    </source>
</evidence>
<feature type="binding site" evidence="9">
    <location>
        <position position="392"/>
    </location>
    <ligand>
        <name>Zn(2+)</name>
        <dbReference type="ChEBI" id="CHEBI:29105"/>
        <label>2</label>
    </ligand>
</feature>
<dbReference type="GO" id="GO:0008237">
    <property type="term" value="F:metallopeptidase activity"/>
    <property type="evidence" value="ECO:0007669"/>
    <property type="project" value="UniProtKB-KW"/>
</dbReference>
<dbReference type="MEROPS" id="M20.003"/>
<feature type="active site" description="Proton acceptor" evidence="8">
    <location>
        <position position="187"/>
    </location>
</feature>
<sequence length="417" mass="45990">MNPSSVASIAQEVRSALLERFLRYVGIDTQSDPKSSTYPSTQKQFNLLQLLHDELLALGVPLVKLDSRGYVLAQIPPTVGYEDRPALGLIAHVDTSPDFSGANVSPQIIEDYAGQTIALGEHAELTVREFPELKELLGHTLITTDGTTLLGADDKAGVAEIMEAVRYIMAHPDLPHGKICIGFTPDEEIGAGVDYFDVNAFGADFAFTVDGGREGELEYENFNAATARVRATGRSIHPGYAKGKLINAIEVIYLLHASLPHLARPEFTEGYEGFYHLTHFHGDVEHAEAEYIIRDHKRELFEAKKAHLEHIATEINTAYQREVISVEITDSYYNMYDKVAEHTDMIDRAKAAMERAGVVPRITPIRGGTDGARLSYMGLPCPNLFTGGANFHGKYEYASLDTMCRAVETLIYLVTEA</sequence>
<protein>
    <recommendedName>
        <fullName evidence="7">Peptidase T</fullName>
        <ecNumber evidence="7">3.4.11.4</ecNumber>
    </recommendedName>
</protein>
<dbReference type="NCBIfam" id="NF009920">
    <property type="entry name" value="PRK13381.1"/>
    <property type="match status" value="1"/>
</dbReference>
<dbReference type="GO" id="GO:0005829">
    <property type="term" value="C:cytosol"/>
    <property type="evidence" value="ECO:0007669"/>
    <property type="project" value="TreeGrafter"/>
</dbReference>
<dbReference type="PROSITE" id="PS00759">
    <property type="entry name" value="ARGE_DAPE_CPG2_2"/>
    <property type="match status" value="1"/>
</dbReference>
<keyword evidence="5 9" id="KW-0862">Zinc</keyword>
<keyword evidence="2" id="KW-0645">Protease</keyword>
<dbReference type="GO" id="GO:0008270">
    <property type="term" value="F:zinc ion binding"/>
    <property type="evidence" value="ECO:0007669"/>
    <property type="project" value="InterPro"/>
</dbReference>
<dbReference type="EMBL" id="AMEQ01000040">
    <property type="protein sequence ID" value="EKY00206.1"/>
    <property type="molecule type" value="Genomic_DNA"/>
</dbReference>
<dbReference type="SUPFAM" id="SSF55031">
    <property type="entry name" value="Bacterial exopeptidase dimerisation domain"/>
    <property type="match status" value="1"/>
</dbReference>
<dbReference type="InterPro" id="IPR002933">
    <property type="entry name" value="Peptidase_M20"/>
</dbReference>
<evidence type="ECO:0000256" key="1">
    <source>
        <dbReference type="ARBA" id="ARBA00009692"/>
    </source>
</evidence>
<name>L1NA46_9PORP</name>
<keyword evidence="4" id="KW-0378">Hydrolase</keyword>
<dbReference type="Pfam" id="PF01546">
    <property type="entry name" value="Peptidase_M20"/>
    <property type="match status" value="1"/>
</dbReference>
<dbReference type="InterPro" id="IPR011650">
    <property type="entry name" value="Peptidase_M20_dimer"/>
</dbReference>
<evidence type="ECO:0000256" key="9">
    <source>
        <dbReference type="PIRSR" id="PIRSR037215-2"/>
    </source>
</evidence>
<feature type="binding site" evidence="9">
    <location>
        <position position="153"/>
    </location>
    <ligand>
        <name>Zn(2+)</name>
        <dbReference type="ChEBI" id="CHEBI:29105"/>
        <label>2</label>
    </ligand>
</feature>
<dbReference type="PATRIC" id="fig|1127696.3.peg.1388"/>
<dbReference type="STRING" id="1127696.HMPREF9134_01537"/>
<evidence type="ECO:0000256" key="3">
    <source>
        <dbReference type="ARBA" id="ARBA00022723"/>
    </source>
</evidence>
<feature type="binding site" evidence="9">
    <location>
        <position position="188"/>
    </location>
    <ligand>
        <name>Zn(2+)</name>
        <dbReference type="ChEBI" id="CHEBI:29105"/>
        <label>2</label>
    </ligand>
</feature>
<dbReference type="NCBIfam" id="TIGR01882">
    <property type="entry name" value="peptidase-T"/>
    <property type="match status" value="1"/>
</dbReference>
<dbReference type="EC" id="3.4.11.4" evidence="7"/>
<dbReference type="GO" id="GO:0045148">
    <property type="term" value="F:tripeptide aminopeptidase activity"/>
    <property type="evidence" value="ECO:0007669"/>
    <property type="project" value="UniProtKB-UniRule"/>
</dbReference>
<reference evidence="11 12" key="1">
    <citation type="submission" date="2012-05" db="EMBL/GenBank/DDBJ databases">
        <authorList>
            <person name="Weinstock G."/>
            <person name="Sodergren E."/>
            <person name="Lobos E.A."/>
            <person name="Fulton L."/>
            <person name="Fulton R."/>
            <person name="Courtney L."/>
            <person name="Fronick C."/>
            <person name="O'Laughlin M."/>
            <person name="Godfrey J."/>
            <person name="Wilson R.M."/>
            <person name="Miner T."/>
            <person name="Farmer C."/>
            <person name="Delehaunty K."/>
            <person name="Cordes M."/>
            <person name="Minx P."/>
            <person name="Tomlinson C."/>
            <person name="Chen J."/>
            <person name="Wollam A."/>
            <person name="Pepin K.H."/>
            <person name="Bhonagiri V."/>
            <person name="Zhang X."/>
            <person name="Suruliraj S."/>
            <person name="Warren W."/>
            <person name="Mitreva M."/>
            <person name="Mardis E.R."/>
            <person name="Wilson R.K."/>
        </authorList>
    </citation>
    <scope>NUCLEOTIDE SEQUENCE [LARGE SCALE GENOMIC DNA]</scope>
    <source>
        <strain evidence="11 12">F0037</strain>
    </source>
</reference>
<feature type="binding site" evidence="9">
    <location>
        <position position="92"/>
    </location>
    <ligand>
        <name>Zn(2+)</name>
        <dbReference type="ChEBI" id="CHEBI:29105"/>
        <label>1</label>
    </ligand>
</feature>
<comment type="similarity">
    <text evidence="1">Belongs to the peptidase M20B family.</text>
</comment>
<evidence type="ECO:0000313" key="12">
    <source>
        <dbReference type="Proteomes" id="UP000010408"/>
    </source>
</evidence>
<organism evidence="11 12">
    <name type="scientific">Porphyromonas catoniae F0037</name>
    <dbReference type="NCBI Taxonomy" id="1127696"/>
    <lineage>
        <taxon>Bacteria</taxon>
        <taxon>Pseudomonadati</taxon>
        <taxon>Bacteroidota</taxon>
        <taxon>Bacteroidia</taxon>
        <taxon>Bacteroidales</taxon>
        <taxon>Porphyromonadaceae</taxon>
        <taxon>Porphyromonas</taxon>
    </lineage>
</organism>
<dbReference type="Gene3D" id="3.40.630.10">
    <property type="entry name" value="Zn peptidases"/>
    <property type="match status" value="1"/>
</dbReference>
<dbReference type="Proteomes" id="UP000010408">
    <property type="component" value="Unassembled WGS sequence"/>
</dbReference>
<dbReference type="PIRSF" id="PIRSF037215">
    <property type="entry name" value="Peptidase_M20B"/>
    <property type="match status" value="1"/>
</dbReference>
<dbReference type="GO" id="GO:0006508">
    <property type="term" value="P:proteolysis"/>
    <property type="evidence" value="ECO:0007669"/>
    <property type="project" value="UniProtKB-UniRule"/>
</dbReference>
<evidence type="ECO:0000256" key="8">
    <source>
        <dbReference type="PIRSR" id="PIRSR037215-1"/>
    </source>
</evidence>
<feature type="domain" description="Peptidase M20 dimerisation" evidence="10">
    <location>
        <begin position="219"/>
        <end position="319"/>
    </location>
</feature>
<keyword evidence="3 9" id="KW-0479">Metal-binding</keyword>
<accession>L1NA46</accession>
<evidence type="ECO:0000256" key="4">
    <source>
        <dbReference type="ARBA" id="ARBA00022801"/>
    </source>
</evidence>
<dbReference type="PROSITE" id="PS00758">
    <property type="entry name" value="ARGE_DAPE_CPG2_1"/>
    <property type="match status" value="1"/>
</dbReference>
<dbReference type="PANTHER" id="PTHR42994:SF1">
    <property type="entry name" value="PEPTIDASE T"/>
    <property type="match status" value="1"/>
</dbReference>
<evidence type="ECO:0000313" key="11">
    <source>
        <dbReference type="EMBL" id="EKY00206.1"/>
    </source>
</evidence>
<dbReference type="PANTHER" id="PTHR42994">
    <property type="entry name" value="PEPTIDASE T"/>
    <property type="match status" value="1"/>
</dbReference>
<feature type="active site" evidence="8">
    <location>
        <position position="94"/>
    </location>
</feature>
<dbReference type="Pfam" id="PF07687">
    <property type="entry name" value="M20_dimer"/>
    <property type="match status" value="1"/>
</dbReference>
<feature type="binding site" evidence="9">
    <location>
        <position position="210"/>
    </location>
    <ligand>
        <name>Zn(2+)</name>
        <dbReference type="ChEBI" id="CHEBI:29105"/>
        <label>1</label>
    </ligand>
</feature>
<dbReference type="CDD" id="cd03892">
    <property type="entry name" value="M20_peptT"/>
    <property type="match status" value="1"/>
</dbReference>
<dbReference type="Gene3D" id="3.30.70.360">
    <property type="match status" value="1"/>
</dbReference>
<dbReference type="AlphaFoldDB" id="L1NA46"/>
<dbReference type="SUPFAM" id="SSF53187">
    <property type="entry name" value="Zn-dependent exopeptidases"/>
    <property type="match status" value="1"/>
</dbReference>